<gene>
    <name evidence="6" type="ORF">Kpol_333p1</name>
</gene>
<keyword evidence="5" id="KW-0812">Transmembrane</keyword>
<dbReference type="GO" id="GO:0061136">
    <property type="term" value="P:regulation of proteasomal protein catabolic process"/>
    <property type="evidence" value="ECO:0007669"/>
    <property type="project" value="EnsemblFungi"/>
</dbReference>
<evidence type="ECO:0000313" key="7">
    <source>
        <dbReference type="Proteomes" id="UP000000267"/>
    </source>
</evidence>
<evidence type="ECO:0000256" key="1">
    <source>
        <dbReference type="ARBA" id="ARBA00002307"/>
    </source>
</evidence>
<dbReference type="eggNOG" id="ENOG502RZPH">
    <property type="taxonomic scope" value="Eukaryota"/>
</dbReference>
<dbReference type="AlphaFoldDB" id="A7TSL8"/>
<dbReference type="GeneID" id="5542762"/>
<dbReference type="InterPro" id="IPR002993">
    <property type="entry name" value="ODC_AZ"/>
</dbReference>
<reference evidence="6 7" key="1">
    <citation type="journal article" date="2007" name="Proc. Natl. Acad. Sci. U.S.A.">
        <title>Independent sorting-out of thousands of duplicated gene pairs in two yeast species descended from a whole-genome duplication.</title>
        <authorList>
            <person name="Scannell D.R."/>
            <person name="Frank A.C."/>
            <person name="Conant G.C."/>
            <person name="Byrne K.P."/>
            <person name="Woolfit M."/>
            <person name="Wolfe K.H."/>
        </authorList>
    </citation>
    <scope>NUCLEOTIDE SEQUENCE [LARGE SCALE GENOMIC DNA]</scope>
    <source>
        <strain evidence="7">ATCC 22028 / DSM 70294 / BCRC 21397 / CBS 2163 / NBRC 10782 / NRRL Y-8283 / UCD 57-17</strain>
    </source>
</reference>
<keyword evidence="4" id="KW-0688">Ribosomal frameshifting</keyword>
<feature type="transmembrane region" description="Helical" evidence="5">
    <location>
        <begin position="7"/>
        <end position="25"/>
    </location>
</feature>
<accession>A7TSL8</accession>
<evidence type="ECO:0000256" key="4">
    <source>
        <dbReference type="ARBA" id="ARBA00022758"/>
    </source>
</evidence>
<dbReference type="KEGG" id="vpo:Kpol_333p1"/>
<keyword evidence="5" id="KW-0472">Membrane</keyword>
<name>A7TSL8_VANPO</name>
<dbReference type="SUPFAM" id="SSF55729">
    <property type="entry name" value="Acyl-CoA N-acyltransferases (Nat)"/>
    <property type="match status" value="1"/>
</dbReference>
<dbReference type="EMBL" id="DS480516">
    <property type="protein sequence ID" value="EDO14731.1"/>
    <property type="molecule type" value="Genomic_DNA"/>
</dbReference>
<dbReference type="RefSeq" id="XP_001642589.1">
    <property type="nucleotide sequence ID" value="XM_001642539.1"/>
</dbReference>
<dbReference type="GO" id="GO:0075523">
    <property type="term" value="P:viral translational frameshifting"/>
    <property type="evidence" value="ECO:0007669"/>
    <property type="project" value="UniProtKB-KW"/>
</dbReference>
<dbReference type="HOGENOM" id="CLU_087076_0_0_1"/>
<evidence type="ECO:0000256" key="5">
    <source>
        <dbReference type="SAM" id="Phobius"/>
    </source>
</evidence>
<dbReference type="FunCoup" id="A7TSL8">
    <property type="interactions" value="32"/>
</dbReference>
<dbReference type="GO" id="GO:2001125">
    <property type="term" value="P:negative regulation of translational frameshifting"/>
    <property type="evidence" value="ECO:0007669"/>
    <property type="project" value="EnsemblFungi"/>
</dbReference>
<dbReference type="Proteomes" id="UP000000267">
    <property type="component" value="Unassembled WGS sequence"/>
</dbReference>
<dbReference type="PhylomeDB" id="A7TSL8"/>
<comment type="function">
    <text evidence="1">Ornithine decarboxylase (ODC) antizyme protein that negatively regulates ODC activity and intracellular polyamine biosynthesis in response to increased intracellular polyamine levels. Binds to ODC monomers, inhibiting the assembly of the functional ODC homodimer, and targets the monomers for ubiquitin-independent proteolytic destruction by the 26S proteasome.</text>
</comment>
<keyword evidence="5" id="KW-1133">Transmembrane helix</keyword>
<evidence type="ECO:0000313" key="6">
    <source>
        <dbReference type="EMBL" id="EDO14731.1"/>
    </source>
</evidence>
<protein>
    <submittedName>
        <fullName evidence="6">Uncharacterized protein</fullName>
    </submittedName>
</protein>
<dbReference type="OMA" id="NLHWIGA"/>
<dbReference type="InterPro" id="IPR038581">
    <property type="entry name" value="ODC_AZ_sf"/>
</dbReference>
<keyword evidence="7" id="KW-1185">Reference proteome</keyword>
<organism evidence="7">
    <name type="scientific">Vanderwaltozyma polyspora (strain ATCC 22028 / DSM 70294 / BCRC 21397 / CBS 2163 / NBRC 10782 / NRRL Y-8283 / UCD 57-17)</name>
    <name type="common">Kluyveromyces polysporus</name>
    <dbReference type="NCBI Taxonomy" id="436907"/>
    <lineage>
        <taxon>Eukaryota</taxon>
        <taxon>Fungi</taxon>
        <taxon>Dikarya</taxon>
        <taxon>Ascomycota</taxon>
        <taxon>Saccharomycotina</taxon>
        <taxon>Saccharomycetes</taxon>
        <taxon>Saccharomycetales</taxon>
        <taxon>Saccharomycetaceae</taxon>
        <taxon>Vanderwaltozyma</taxon>
    </lineage>
</organism>
<dbReference type="Pfam" id="PF02100">
    <property type="entry name" value="ODC_AZ"/>
    <property type="match status" value="1"/>
</dbReference>
<comment type="subunit">
    <text evidence="3">Interacts with ODC and thereby sterically blocks ODC homodimerization.</text>
</comment>
<dbReference type="GO" id="GO:0008073">
    <property type="term" value="F:ornithine decarboxylase inhibitor activity"/>
    <property type="evidence" value="ECO:0007669"/>
    <property type="project" value="EnsemblFungi"/>
</dbReference>
<evidence type="ECO:0000256" key="3">
    <source>
        <dbReference type="ARBA" id="ARBA00011486"/>
    </source>
</evidence>
<dbReference type="InterPro" id="IPR016181">
    <property type="entry name" value="Acyl_CoA_acyltransferase"/>
</dbReference>
<proteinExistence type="inferred from homology"/>
<dbReference type="InParanoid" id="A7TSL8"/>
<dbReference type="OrthoDB" id="4033519at2759"/>
<comment type="similarity">
    <text evidence="2">Belongs to the ODC antizyme family.</text>
</comment>
<dbReference type="Gene3D" id="3.40.630.60">
    <property type="match status" value="1"/>
</dbReference>
<evidence type="ECO:0000256" key="2">
    <source>
        <dbReference type="ARBA" id="ARBA00008796"/>
    </source>
</evidence>
<sequence length="240" mass="28137">MIIIMIIVILPFMFILSIIIISKIGARDTAIQLSSNYSENEMIEFFWDIILLTESKFILPFYSNSRNFKSLQKLIVKNIGNLLNSLIHERKLNSSNLNYHWRKLGTRYTLVYLPLFFKDLIWCKSDSIYFHVILPQVNEIDDSSTTQLEKKKALTQNSKEWLLALLELAESLNLTMLRLYINRTDIDNISTLLRNLNWIGGKLVPNEDRSNIQSNDNDNCNEFNEFMLGDEHFVIIEFEC</sequence>